<reference evidence="2 3" key="1">
    <citation type="journal article" date="2024" name="Nat. Commun.">
        <title>Phylogenomics reveals the evolutionary origins of lichenization in chlorophyte algae.</title>
        <authorList>
            <person name="Puginier C."/>
            <person name="Libourel C."/>
            <person name="Otte J."/>
            <person name="Skaloud P."/>
            <person name="Haon M."/>
            <person name="Grisel S."/>
            <person name="Petersen M."/>
            <person name="Berrin J.G."/>
            <person name="Delaux P.M."/>
            <person name="Dal Grande F."/>
            <person name="Keller J."/>
        </authorList>
    </citation>
    <scope>NUCLEOTIDE SEQUENCE [LARGE SCALE GENOMIC DNA]</scope>
    <source>
        <strain evidence="2 3">SAG 2043</strain>
    </source>
</reference>
<organism evidence="2 3">
    <name type="scientific">[Myrmecia] bisecta</name>
    <dbReference type="NCBI Taxonomy" id="41462"/>
    <lineage>
        <taxon>Eukaryota</taxon>
        <taxon>Viridiplantae</taxon>
        <taxon>Chlorophyta</taxon>
        <taxon>core chlorophytes</taxon>
        <taxon>Trebouxiophyceae</taxon>
        <taxon>Trebouxiales</taxon>
        <taxon>Trebouxiaceae</taxon>
        <taxon>Myrmecia</taxon>
    </lineage>
</organism>
<evidence type="ECO:0000256" key="1">
    <source>
        <dbReference type="SAM" id="MobiDB-lite"/>
    </source>
</evidence>
<dbReference type="InterPro" id="IPR029063">
    <property type="entry name" value="SAM-dependent_MTases_sf"/>
</dbReference>
<evidence type="ECO:0000313" key="3">
    <source>
        <dbReference type="Proteomes" id="UP001489004"/>
    </source>
</evidence>
<keyword evidence="3" id="KW-1185">Reference proteome</keyword>
<sequence length="304" mass="32095">MEREAAVKALYYVMQSVEGRLGGGEGVEGLYGSIKRTGMQKVLDCLAQQCSMDSSSCLVDIGAGLGRPLLHALVGHGIASAFGIEIDSIKVEKAVAFLRQTVREVQKRGAASEKLAPPEVICSSIEEVPSLSDATHAYSFWEGVPPDAKYAFGRLFAASKKLKAVAVVQRSMRQEDPAEFMADLGFGPVVLVDSFPVSMSGSGRNFMAYIFNKAGLPARLTAPAEPAAATPAAATPAVMATPALQLPPKVPITAGNRRRRLPSVPPPTLPLLQEMKCTPPSLFHLMRPTPLGAEGEAAVQATPG</sequence>
<name>A0AAW1R7I8_9CHLO</name>
<gene>
    <name evidence="2" type="ORF">WJX72_006653</name>
</gene>
<comment type="caution">
    <text evidence="2">The sequence shown here is derived from an EMBL/GenBank/DDBJ whole genome shotgun (WGS) entry which is preliminary data.</text>
</comment>
<evidence type="ECO:0008006" key="4">
    <source>
        <dbReference type="Google" id="ProtNLM"/>
    </source>
</evidence>
<dbReference type="EMBL" id="JALJOR010000001">
    <property type="protein sequence ID" value="KAK9829586.1"/>
    <property type="molecule type" value="Genomic_DNA"/>
</dbReference>
<proteinExistence type="predicted"/>
<protein>
    <recommendedName>
        <fullName evidence="4">DOT1 domain-containing protein</fullName>
    </recommendedName>
</protein>
<evidence type="ECO:0000313" key="2">
    <source>
        <dbReference type="EMBL" id="KAK9829586.1"/>
    </source>
</evidence>
<accession>A0AAW1R7I8</accession>
<dbReference type="Gene3D" id="3.40.50.150">
    <property type="entry name" value="Vaccinia Virus protein VP39"/>
    <property type="match status" value="1"/>
</dbReference>
<feature type="region of interest" description="Disordered" evidence="1">
    <location>
        <begin position="249"/>
        <end position="273"/>
    </location>
</feature>
<dbReference type="SUPFAM" id="SSF53335">
    <property type="entry name" value="S-adenosyl-L-methionine-dependent methyltransferases"/>
    <property type="match status" value="1"/>
</dbReference>
<dbReference type="Proteomes" id="UP001489004">
    <property type="component" value="Unassembled WGS sequence"/>
</dbReference>
<dbReference type="AlphaFoldDB" id="A0AAW1R7I8"/>